<dbReference type="Gramene" id="OMO87965">
    <property type="protein sequence ID" value="OMO87965"/>
    <property type="gene ID" value="CCACVL1_08633"/>
</dbReference>
<keyword evidence="3" id="KW-0238">DNA-binding</keyword>
<dbReference type="PROSITE" id="PS51005">
    <property type="entry name" value="NAC"/>
    <property type="match status" value="1"/>
</dbReference>
<feature type="region of interest" description="Disordered" evidence="6">
    <location>
        <begin position="157"/>
        <end position="177"/>
    </location>
</feature>
<dbReference type="InterPro" id="IPR003441">
    <property type="entry name" value="NAC-dom"/>
</dbReference>
<keyword evidence="9" id="KW-1185">Reference proteome</keyword>
<sequence length="215" mass="24873">MNKFKRGYGFRPSDEELIEHLRNRALSGIGCDYSVQEITDLGVDICNWDPWDLPGLTNMVTSTDRTWYFFYPITYKYPECKRRKINDGKRKPLINRATKNGKWKPSGDPRKNKYVLGKLMIQSEPITNKSSSKGQQLPPQVHIDFHDQLDDWVQNQSSISEQPNEFASSSPVDNCTTYPEEIRSNRDNFVNDYQVSQVQLPSNLENYVADDAVLQ</sequence>
<dbReference type="GO" id="GO:0003677">
    <property type="term" value="F:DNA binding"/>
    <property type="evidence" value="ECO:0007669"/>
    <property type="project" value="UniProtKB-KW"/>
</dbReference>
<dbReference type="SUPFAM" id="SSF101941">
    <property type="entry name" value="NAC domain"/>
    <property type="match status" value="1"/>
</dbReference>
<evidence type="ECO:0000256" key="3">
    <source>
        <dbReference type="ARBA" id="ARBA00023125"/>
    </source>
</evidence>
<dbReference type="GO" id="GO:0006355">
    <property type="term" value="P:regulation of DNA-templated transcription"/>
    <property type="evidence" value="ECO:0007669"/>
    <property type="project" value="InterPro"/>
</dbReference>
<dbReference type="PANTHER" id="PTHR31989">
    <property type="entry name" value="NAC DOMAIN-CONTAINING PROTEIN 82-RELATED"/>
    <property type="match status" value="1"/>
</dbReference>
<dbReference type="Pfam" id="PF02365">
    <property type="entry name" value="NAM"/>
    <property type="match status" value="1"/>
</dbReference>
<dbReference type="Gene3D" id="2.170.150.80">
    <property type="entry name" value="NAC domain"/>
    <property type="match status" value="1"/>
</dbReference>
<dbReference type="EMBL" id="AWWV01009126">
    <property type="protein sequence ID" value="OMO87965.1"/>
    <property type="molecule type" value="Genomic_DNA"/>
</dbReference>
<evidence type="ECO:0000256" key="5">
    <source>
        <dbReference type="ARBA" id="ARBA00023242"/>
    </source>
</evidence>
<evidence type="ECO:0000259" key="7">
    <source>
        <dbReference type="PROSITE" id="PS51005"/>
    </source>
</evidence>
<keyword evidence="2" id="KW-0805">Transcription regulation</keyword>
<feature type="domain" description="NAC" evidence="7">
    <location>
        <begin position="4"/>
        <end position="180"/>
    </location>
</feature>
<dbReference type="GO" id="GO:0005634">
    <property type="term" value="C:nucleus"/>
    <property type="evidence" value="ECO:0007669"/>
    <property type="project" value="UniProtKB-SubCell"/>
</dbReference>
<reference evidence="8 9" key="1">
    <citation type="submission" date="2013-09" db="EMBL/GenBank/DDBJ databases">
        <title>Corchorus capsularis genome sequencing.</title>
        <authorList>
            <person name="Alam M."/>
            <person name="Haque M.S."/>
            <person name="Islam M.S."/>
            <person name="Emdad E.M."/>
            <person name="Islam M.M."/>
            <person name="Ahmed B."/>
            <person name="Halim A."/>
            <person name="Hossen Q.M.M."/>
            <person name="Hossain M.Z."/>
            <person name="Ahmed R."/>
            <person name="Khan M.M."/>
            <person name="Islam R."/>
            <person name="Rashid M.M."/>
            <person name="Khan S.A."/>
            <person name="Rahman M.S."/>
            <person name="Alam M."/>
        </authorList>
    </citation>
    <scope>NUCLEOTIDE SEQUENCE [LARGE SCALE GENOMIC DNA]</scope>
    <source>
        <strain evidence="9">cv. CVL-1</strain>
        <tissue evidence="8">Whole seedling</tissue>
    </source>
</reference>
<accession>A0A1R3IZF4</accession>
<dbReference type="InterPro" id="IPR036093">
    <property type="entry name" value="NAC_dom_sf"/>
</dbReference>
<comment type="subcellular location">
    <subcellularLocation>
        <location evidence="1">Nucleus</location>
    </subcellularLocation>
</comment>
<gene>
    <name evidence="8" type="ORF">CCACVL1_08633</name>
</gene>
<protein>
    <submittedName>
        <fullName evidence="8">No apical meristem (NAM) protein</fullName>
    </submittedName>
</protein>
<name>A0A1R3IZF4_COCAP</name>
<comment type="caution">
    <text evidence="8">The sequence shown here is derived from an EMBL/GenBank/DDBJ whole genome shotgun (WGS) entry which is preliminary data.</text>
</comment>
<feature type="non-terminal residue" evidence="8">
    <location>
        <position position="215"/>
    </location>
</feature>
<evidence type="ECO:0000256" key="2">
    <source>
        <dbReference type="ARBA" id="ARBA00023015"/>
    </source>
</evidence>
<dbReference type="Proteomes" id="UP000188268">
    <property type="component" value="Unassembled WGS sequence"/>
</dbReference>
<evidence type="ECO:0000256" key="4">
    <source>
        <dbReference type="ARBA" id="ARBA00023163"/>
    </source>
</evidence>
<dbReference type="STRING" id="210143.A0A1R3IZF4"/>
<organism evidence="8 9">
    <name type="scientific">Corchorus capsularis</name>
    <name type="common">Jute</name>
    <dbReference type="NCBI Taxonomy" id="210143"/>
    <lineage>
        <taxon>Eukaryota</taxon>
        <taxon>Viridiplantae</taxon>
        <taxon>Streptophyta</taxon>
        <taxon>Embryophyta</taxon>
        <taxon>Tracheophyta</taxon>
        <taxon>Spermatophyta</taxon>
        <taxon>Magnoliopsida</taxon>
        <taxon>eudicotyledons</taxon>
        <taxon>Gunneridae</taxon>
        <taxon>Pentapetalae</taxon>
        <taxon>rosids</taxon>
        <taxon>malvids</taxon>
        <taxon>Malvales</taxon>
        <taxon>Malvaceae</taxon>
        <taxon>Grewioideae</taxon>
        <taxon>Apeibeae</taxon>
        <taxon>Corchorus</taxon>
    </lineage>
</organism>
<evidence type="ECO:0000313" key="8">
    <source>
        <dbReference type="EMBL" id="OMO87965.1"/>
    </source>
</evidence>
<dbReference type="AlphaFoldDB" id="A0A1R3IZF4"/>
<evidence type="ECO:0000256" key="1">
    <source>
        <dbReference type="ARBA" id="ARBA00004123"/>
    </source>
</evidence>
<keyword evidence="5" id="KW-0539">Nucleus</keyword>
<evidence type="ECO:0000313" key="9">
    <source>
        <dbReference type="Proteomes" id="UP000188268"/>
    </source>
</evidence>
<evidence type="ECO:0000256" key="6">
    <source>
        <dbReference type="SAM" id="MobiDB-lite"/>
    </source>
</evidence>
<dbReference type="OrthoDB" id="985657at2759"/>
<keyword evidence="4" id="KW-0804">Transcription</keyword>
<proteinExistence type="predicted"/>